<protein>
    <submittedName>
        <fullName evidence="2">Uncharacterized protein</fullName>
    </submittedName>
</protein>
<dbReference type="Gramene" id="mRNA:HanXRQr2_Chr13g0617241">
    <property type="protein sequence ID" value="mRNA:HanXRQr2_Chr13g0617241"/>
    <property type="gene ID" value="HanXRQr2_Chr13g0617241"/>
</dbReference>
<dbReference type="AlphaFoldDB" id="A0A251VD50"/>
<reference evidence="2" key="2">
    <citation type="submission" date="2017-02" db="EMBL/GenBank/DDBJ databases">
        <title>Sunflower complete genome.</title>
        <authorList>
            <person name="Langlade N."/>
            <person name="Munos S."/>
        </authorList>
    </citation>
    <scope>NUCLEOTIDE SEQUENCE [LARGE SCALE GENOMIC DNA]</scope>
    <source>
        <tissue evidence="2">Leaves</tissue>
    </source>
</reference>
<dbReference type="InParanoid" id="A0A251VD50"/>
<proteinExistence type="predicted"/>
<dbReference type="EMBL" id="CM007891">
    <property type="protein sequence ID" value="OTG33189.1"/>
    <property type="molecule type" value="Genomic_DNA"/>
</dbReference>
<dbReference type="Proteomes" id="UP000215914">
    <property type="component" value="Chromosome 2"/>
</dbReference>
<gene>
    <name evidence="2" type="ORF">HannXRQ_Chr02g0031931</name>
    <name evidence="1" type="ORF">HanXRQr2_Chr13g0617241</name>
</gene>
<dbReference type="EMBL" id="MNCJ02000328">
    <property type="protein sequence ID" value="KAF5775904.1"/>
    <property type="molecule type" value="Genomic_DNA"/>
</dbReference>
<accession>A0A251VD50</accession>
<reference evidence="1" key="3">
    <citation type="submission" date="2020-06" db="EMBL/GenBank/DDBJ databases">
        <title>Helianthus annuus Genome sequencing and assembly Release 2.</title>
        <authorList>
            <person name="Gouzy J."/>
            <person name="Langlade N."/>
            <person name="Munos S."/>
        </authorList>
    </citation>
    <scope>NUCLEOTIDE SEQUENCE</scope>
    <source>
        <tissue evidence="1">Leaves</tissue>
    </source>
</reference>
<name>A0A251VD50_HELAN</name>
<evidence type="ECO:0000313" key="1">
    <source>
        <dbReference type="EMBL" id="KAF5775904.1"/>
    </source>
</evidence>
<evidence type="ECO:0000313" key="2">
    <source>
        <dbReference type="EMBL" id="OTG33189.1"/>
    </source>
</evidence>
<organism evidence="2 3">
    <name type="scientific">Helianthus annuus</name>
    <name type="common">Common sunflower</name>
    <dbReference type="NCBI Taxonomy" id="4232"/>
    <lineage>
        <taxon>Eukaryota</taxon>
        <taxon>Viridiplantae</taxon>
        <taxon>Streptophyta</taxon>
        <taxon>Embryophyta</taxon>
        <taxon>Tracheophyta</taxon>
        <taxon>Spermatophyta</taxon>
        <taxon>Magnoliopsida</taxon>
        <taxon>eudicotyledons</taxon>
        <taxon>Gunneridae</taxon>
        <taxon>Pentapetalae</taxon>
        <taxon>asterids</taxon>
        <taxon>campanulids</taxon>
        <taxon>Asterales</taxon>
        <taxon>Asteraceae</taxon>
        <taxon>Asteroideae</taxon>
        <taxon>Heliantheae alliance</taxon>
        <taxon>Heliantheae</taxon>
        <taxon>Helianthus</taxon>
    </lineage>
</organism>
<keyword evidence="3" id="KW-1185">Reference proteome</keyword>
<evidence type="ECO:0000313" key="3">
    <source>
        <dbReference type="Proteomes" id="UP000215914"/>
    </source>
</evidence>
<reference evidence="1 3" key="1">
    <citation type="journal article" date="2017" name="Nature">
        <title>The sunflower genome provides insights into oil metabolism, flowering and Asterid evolution.</title>
        <authorList>
            <person name="Badouin H."/>
            <person name="Gouzy J."/>
            <person name="Grassa C.J."/>
            <person name="Murat F."/>
            <person name="Staton S.E."/>
            <person name="Cottret L."/>
            <person name="Lelandais-Briere C."/>
            <person name="Owens G.L."/>
            <person name="Carrere S."/>
            <person name="Mayjonade B."/>
            <person name="Legrand L."/>
            <person name="Gill N."/>
            <person name="Kane N.C."/>
            <person name="Bowers J.E."/>
            <person name="Hubner S."/>
            <person name="Bellec A."/>
            <person name="Berard A."/>
            <person name="Berges H."/>
            <person name="Blanchet N."/>
            <person name="Boniface M.C."/>
            <person name="Brunel D."/>
            <person name="Catrice O."/>
            <person name="Chaidir N."/>
            <person name="Claudel C."/>
            <person name="Donnadieu C."/>
            <person name="Faraut T."/>
            <person name="Fievet G."/>
            <person name="Helmstetter N."/>
            <person name="King M."/>
            <person name="Knapp S.J."/>
            <person name="Lai Z."/>
            <person name="Le Paslier M.C."/>
            <person name="Lippi Y."/>
            <person name="Lorenzon L."/>
            <person name="Mandel J.R."/>
            <person name="Marage G."/>
            <person name="Marchand G."/>
            <person name="Marquand E."/>
            <person name="Bret-Mestries E."/>
            <person name="Morien E."/>
            <person name="Nambeesan S."/>
            <person name="Nguyen T."/>
            <person name="Pegot-Espagnet P."/>
            <person name="Pouilly N."/>
            <person name="Raftis F."/>
            <person name="Sallet E."/>
            <person name="Schiex T."/>
            <person name="Thomas J."/>
            <person name="Vandecasteele C."/>
            <person name="Vares D."/>
            <person name="Vear F."/>
            <person name="Vautrin S."/>
            <person name="Crespi M."/>
            <person name="Mangin B."/>
            <person name="Burke J.M."/>
            <person name="Salse J."/>
            <person name="Munos S."/>
            <person name="Vincourt P."/>
            <person name="Rieseberg L.H."/>
            <person name="Langlade N.B."/>
        </authorList>
    </citation>
    <scope>NUCLEOTIDE SEQUENCE [LARGE SCALE GENOMIC DNA]</scope>
    <source>
        <strain evidence="3">cv. SF193</strain>
        <tissue evidence="1">Leaves</tissue>
    </source>
</reference>
<sequence length="57" mass="6888">MSPYAIGRVKFDALEPERWFHHIVAFIHKASLSFTALQKHKRDKEFVWLKNLRMCCR</sequence>